<evidence type="ECO:0000256" key="5">
    <source>
        <dbReference type="ARBA" id="ARBA00037974"/>
    </source>
</evidence>
<dbReference type="SUPFAM" id="SSF53383">
    <property type="entry name" value="PLP-dependent transferases"/>
    <property type="match status" value="1"/>
</dbReference>
<dbReference type="InterPro" id="IPR015421">
    <property type="entry name" value="PyrdxlP-dep_Trfase_major"/>
</dbReference>
<sequence>MAVQLPETVRTFVEENLVDRHGTNSEKWDGLQAEFGATDLLPLWIADMEFAAPQAVRDALVARVTTGVYGYSFTPDSYYAALADWMQRRHGVTIQSDWVRLTTGIVKALYMMVDWLTAPGAPVAVMEPVYYPFMHAIEDQGRKVVSANLQWGESGWQIDFDELEQVLAVNHPRLLILCSPHNPVGRIWTADELRRVLSIAEKHDVIVVADEIHQDFEVGGPRFTSALAVATPTQMRHLVVLNAASKTFNLAALNNGNVLIPDAHLRADYDQYSQRVDNVAGTMLGQIATEAGYRHGEEWFDHLLDVVRFNYDHLRDVLADGAPQVKVADLQGTYLSFLDLGAYVDAQDIRDFVQNQAHLAVDYGEWFAPTTATCIRLNLATDPQIVDEAARRIVAAVRSAK</sequence>
<comment type="caution">
    <text evidence="7">The sequence shown here is derived from an EMBL/GenBank/DDBJ whole genome shotgun (WGS) entry which is preliminary data.</text>
</comment>
<dbReference type="Proteomes" id="UP000051922">
    <property type="component" value="Unassembled WGS sequence"/>
</dbReference>
<keyword evidence="3" id="KW-0663">Pyridoxal phosphate</keyword>
<evidence type="ECO:0000313" key="8">
    <source>
        <dbReference type="Proteomes" id="UP000051922"/>
    </source>
</evidence>
<dbReference type="InterPro" id="IPR015424">
    <property type="entry name" value="PyrdxlP-dep_Trfase"/>
</dbReference>
<comment type="similarity">
    <text evidence="5">Belongs to the class-II pyridoxal-phosphate-dependent aminotransferase family. MalY/PatB cystathionine beta-lyase subfamily.</text>
</comment>
<evidence type="ECO:0000256" key="3">
    <source>
        <dbReference type="ARBA" id="ARBA00022898"/>
    </source>
</evidence>
<reference evidence="7 8" key="1">
    <citation type="journal article" date="2015" name="Genome Announc.">
        <title>Expanding the biotechnology potential of lactobacilli through comparative genomics of 213 strains and associated genera.</title>
        <authorList>
            <person name="Sun Z."/>
            <person name="Harris H.M."/>
            <person name="McCann A."/>
            <person name="Guo C."/>
            <person name="Argimon S."/>
            <person name="Zhang W."/>
            <person name="Yang X."/>
            <person name="Jeffery I.B."/>
            <person name="Cooney J.C."/>
            <person name="Kagawa T.F."/>
            <person name="Liu W."/>
            <person name="Song Y."/>
            <person name="Salvetti E."/>
            <person name="Wrobel A."/>
            <person name="Rasinkangas P."/>
            <person name="Parkhill J."/>
            <person name="Rea M.C."/>
            <person name="O'Sullivan O."/>
            <person name="Ritari J."/>
            <person name="Douillard F.P."/>
            <person name="Paul Ross R."/>
            <person name="Yang R."/>
            <person name="Briner A.E."/>
            <person name="Felis G.E."/>
            <person name="de Vos W.M."/>
            <person name="Barrangou R."/>
            <person name="Klaenhammer T.R."/>
            <person name="Caufield P.W."/>
            <person name="Cui Y."/>
            <person name="Zhang H."/>
            <person name="O'Toole P.W."/>
        </authorList>
    </citation>
    <scope>NUCLEOTIDE SEQUENCE [LARGE SCALE GENOMIC DNA]</scope>
    <source>
        <strain evidence="7 8">DSM 15945</strain>
    </source>
</reference>
<dbReference type="GO" id="GO:0030170">
    <property type="term" value="F:pyridoxal phosphate binding"/>
    <property type="evidence" value="ECO:0007669"/>
    <property type="project" value="InterPro"/>
</dbReference>
<dbReference type="PANTHER" id="PTHR43525:SF1">
    <property type="entry name" value="PROTEIN MALY"/>
    <property type="match status" value="1"/>
</dbReference>
<feature type="domain" description="Aminotransferase class I/classII large" evidence="6">
    <location>
        <begin position="52"/>
        <end position="393"/>
    </location>
</feature>
<dbReference type="Pfam" id="PF00155">
    <property type="entry name" value="Aminotran_1_2"/>
    <property type="match status" value="1"/>
</dbReference>
<keyword evidence="4" id="KW-0456">Lyase</keyword>
<dbReference type="InterPro" id="IPR004839">
    <property type="entry name" value="Aminotransferase_I/II_large"/>
</dbReference>
<evidence type="ECO:0000259" key="6">
    <source>
        <dbReference type="Pfam" id="PF00155"/>
    </source>
</evidence>
<evidence type="ECO:0000256" key="2">
    <source>
        <dbReference type="ARBA" id="ARBA00012224"/>
    </source>
</evidence>
<keyword evidence="8" id="KW-1185">Reference proteome</keyword>
<dbReference type="InterPro" id="IPR027619">
    <property type="entry name" value="C-S_lyase_PatB-like"/>
</dbReference>
<dbReference type="CDD" id="cd00609">
    <property type="entry name" value="AAT_like"/>
    <property type="match status" value="1"/>
</dbReference>
<dbReference type="EMBL" id="AZFJ01000018">
    <property type="protein sequence ID" value="KRL87570.1"/>
    <property type="molecule type" value="Genomic_DNA"/>
</dbReference>
<proteinExistence type="inferred from homology"/>
<dbReference type="GO" id="GO:0047804">
    <property type="term" value="F:cysteine-S-conjugate beta-lyase activity"/>
    <property type="evidence" value="ECO:0007669"/>
    <property type="project" value="UniProtKB-EC"/>
</dbReference>
<dbReference type="PANTHER" id="PTHR43525">
    <property type="entry name" value="PROTEIN MALY"/>
    <property type="match status" value="1"/>
</dbReference>
<evidence type="ECO:0000256" key="1">
    <source>
        <dbReference type="ARBA" id="ARBA00001933"/>
    </source>
</evidence>
<gene>
    <name evidence="7" type="ORF">FC50_GL002290</name>
</gene>
<dbReference type="InterPro" id="IPR015422">
    <property type="entry name" value="PyrdxlP-dep_Trfase_small"/>
</dbReference>
<evidence type="ECO:0000256" key="4">
    <source>
        <dbReference type="ARBA" id="ARBA00023239"/>
    </source>
</evidence>
<dbReference type="EC" id="4.4.1.13" evidence="2"/>
<evidence type="ECO:0000313" key="7">
    <source>
        <dbReference type="EMBL" id="KRL87570.1"/>
    </source>
</evidence>
<accession>A0A0R1U9P3</accession>
<dbReference type="STRING" id="1423783.FC50_GL002290"/>
<dbReference type="InterPro" id="IPR051798">
    <property type="entry name" value="Class-II_PLP-Dep_Aminotrans"/>
</dbReference>
<dbReference type="OrthoDB" id="9802872at2"/>
<comment type="cofactor">
    <cofactor evidence="1">
        <name>pyridoxal 5'-phosphate</name>
        <dbReference type="ChEBI" id="CHEBI:597326"/>
    </cofactor>
</comment>
<name>A0A0R1U9P3_9LACO</name>
<dbReference type="PATRIC" id="fig|1423783.4.peg.2343"/>
<dbReference type="RefSeq" id="WP_056956290.1">
    <property type="nucleotide sequence ID" value="NZ_AZFJ01000018.1"/>
</dbReference>
<protein>
    <recommendedName>
        <fullName evidence="2">cysteine-S-conjugate beta-lyase</fullName>
        <ecNumber evidence="2">4.4.1.13</ecNumber>
    </recommendedName>
</protein>
<dbReference type="Gene3D" id="3.40.640.10">
    <property type="entry name" value="Type I PLP-dependent aspartate aminotransferase-like (Major domain)"/>
    <property type="match status" value="1"/>
</dbReference>
<organism evidence="7 8">
    <name type="scientific">Lacticaseibacillus pantheris DSM 15945 = JCM 12539 = NBRC 106106</name>
    <dbReference type="NCBI Taxonomy" id="1423783"/>
    <lineage>
        <taxon>Bacteria</taxon>
        <taxon>Bacillati</taxon>
        <taxon>Bacillota</taxon>
        <taxon>Bacilli</taxon>
        <taxon>Lactobacillales</taxon>
        <taxon>Lactobacillaceae</taxon>
        <taxon>Lacticaseibacillus</taxon>
    </lineage>
</organism>
<dbReference type="Gene3D" id="3.90.1150.10">
    <property type="entry name" value="Aspartate Aminotransferase, domain 1"/>
    <property type="match status" value="1"/>
</dbReference>
<dbReference type="AlphaFoldDB" id="A0A0R1U9P3"/>
<dbReference type="NCBIfam" id="TIGR04350">
    <property type="entry name" value="C_S_lyase_PatB"/>
    <property type="match status" value="1"/>
</dbReference>